<feature type="chain" id="PRO_5035229157" description="Secreted protein" evidence="1">
    <location>
        <begin position="19"/>
        <end position="159"/>
    </location>
</feature>
<evidence type="ECO:0008006" key="4">
    <source>
        <dbReference type="Google" id="ProtNLM"/>
    </source>
</evidence>
<evidence type="ECO:0000256" key="1">
    <source>
        <dbReference type="SAM" id="SignalP"/>
    </source>
</evidence>
<protein>
    <recommendedName>
        <fullName evidence="4">Secreted protein</fullName>
    </recommendedName>
</protein>
<sequence>MSTTRCTVLLAVPCVAAAARFATVSTASDVLRMYAWTSRPTSPPAAIQQAAVSTPACRTHSPASRAFSAVHAAAAPIARIAPHRDCTGSAIAVPPTSADVVTWTSHGELAALASQVPSSIAAISPPTTACAALLIFPPLSITMSDTFRVMSAAMRAAGR</sequence>
<proteinExistence type="predicted"/>
<dbReference type="Proteomes" id="UP000747399">
    <property type="component" value="Unassembled WGS sequence"/>
</dbReference>
<feature type="signal peptide" evidence="1">
    <location>
        <begin position="1"/>
        <end position="18"/>
    </location>
</feature>
<name>A0A8J4ARS3_9CHLO</name>
<organism evidence="2 3">
    <name type="scientific">Volvox africanus</name>
    <dbReference type="NCBI Taxonomy" id="51714"/>
    <lineage>
        <taxon>Eukaryota</taxon>
        <taxon>Viridiplantae</taxon>
        <taxon>Chlorophyta</taxon>
        <taxon>core chlorophytes</taxon>
        <taxon>Chlorophyceae</taxon>
        <taxon>CS clade</taxon>
        <taxon>Chlamydomonadales</taxon>
        <taxon>Volvocaceae</taxon>
        <taxon>Volvox</taxon>
    </lineage>
</organism>
<dbReference type="AlphaFoldDB" id="A0A8J4ARS3"/>
<keyword evidence="3" id="KW-1185">Reference proteome</keyword>
<reference evidence="2" key="1">
    <citation type="journal article" date="2021" name="Proc. Natl. Acad. Sci. U.S.A.">
        <title>Three genomes in the algal genus Volvox reveal the fate of a haploid sex-determining region after a transition to homothallism.</title>
        <authorList>
            <person name="Yamamoto K."/>
            <person name="Hamaji T."/>
            <person name="Kawai-Toyooka H."/>
            <person name="Matsuzaki R."/>
            <person name="Takahashi F."/>
            <person name="Nishimura Y."/>
            <person name="Kawachi M."/>
            <person name="Noguchi H."/>
            <person name="Minakuchi Y."/>
            <person name="Umen J.G."/>
            <person name="Toyoda A."/>
            <person name="Nozaki H."/>
        </authorList>
    </citation>
    <scope>NUCLEOTIDE SEQUENCE</scope>
    <source>
        <strain evidence="2">NIES-3780</strain>
    </source>
</reference>
<accession>A0A8J4ARS3</accession>
<evidence type="ECO:0000313" key="2">
    <source>
        <dbReference type="EMBL" id="GIL46323.1"/>
    </source>
</evidence>
<keyword evidence="1" id="KW-0732">Signal</keyword>
<comment type="caution">
    <text evidence="2">The sequence shown here is derived from an EMBL/GenBank/DDBJ whole genome shotgun (WGS) entry which is preliminary data.</text>
</comment>
<evidence type="ECO:0000313" key="3">
    <source>
        <dbReference type="Proteomes" id="UP000747399"/>
    </source>
</evidence>
<gene>
    <name evidence="2" type="ORF">Vafri_3340</name>
</gene>
<dbReference type="EMBL" id="BNCO01000003">
    <property type="protein sequence ID" value="GIL46323.1"/>
    <property type="molecule type" value="Genomic_DNA"/>
</dbReference>